<organism evidence="1 2">
    <name type="scientific">Parascaris equorum</name>
    <name type="common">Equine roundworm</name>
    <dbReference type="NCBI Taxonomy" id="6256"/>
    <lineage>
        <taxon>Eukaryota</taxon>
        <taxon>Metazoa</taxon>
        <taxon>Ecdysozoa</taxon>
        <taxon>Nematoda</taxon>
        <taxon>Chromadorea</taxon>
        <taxon>Rhabditida</taxon>
        <taxon>Spirurina</taxon>
        <taxon>Ascaridomorpha</taxon>
        <taxon>Ascaridoidea</taxon>
        <taxon>Ascarididae</taxon>
        <taxon>Parascaris</taxon>
    </lineage>
</organism>
<keyword evidence="1" id="KW-1185">Reference proteome</keyword>
<dbReference type="WBParaSite" id="PEQ_0000895101-mRNA-1">
    <property type="protein sequence ID" value="PEQ_0000895101-mRNA-1"/>
    <property type="gene ID" value="PEQ_0000895101"/>
</dbReference>
<dbReference type="AlphaFoldDB" id="A0A914S3U6"/>
<protein>
    <submittedName>
        <fullName evidence="2">Uncharacterized protein</fullName>
    </submittedName>
</protein>
<proteinExistence type="predicted"/>
<name>A0A914S3U6_PAREQ</name>
<evidence type="ECO:0000313" key="2">
    <source>
        <dbReference type="WBParaSite" id="PEQ_0000895101-mRNA-1"/>
    </source>
</evidence>
<reference evidence="2" key="1">
    <citation type="submission" date="2022-11" db="UniProtKB">
        <authorList>
            <consortium name="WormBaseParasite"/>
        </authorList>
    </citation>
    <scope>IDENTIFICATION</scope>
</reference>
<evidence type="ECO:0000313" key="1">
    <source>
        <dbReference type="Proteomes" id="UP000887564"/>
    </source>
</evidence>
<dbReference type="Proteomes" id="UP000887564">
    <property type="component" value="Unplaced"/>
</dbReference>
<accession>A0A914S3U6</accession>
<sequence length="44" mass="5371">MCFSTAHVRIMRREREQNWLPRNTDCNFTAVKNALDMTRVRWCI</sequence>